<dbReference type="InterPro" id="IPR001544">
    <property type="entry name" value="Aminotrans_IV"/>
</dbReference>
<dbReference type="Gene3D" id="3.20.10.10">
    <property type="entry name" value="D-amino Acid Aminotransferase, subunit A, domain 2"/>
    <property type="match status" value="1"/>
</dbReference>
<dbReference type="AlphaFoldDB" id="A0A7J5BC27"/>
<proteinExistence type="predicted"/>
<name>A0A7J5BC27_9MICO</name>
<dbReference type="SUPFAM" id="SSF56752">
    <property type="entry name" value="D-aminoacid aminotransferase-like PLP-dependent enzymes"/>
    <property type="match status" value="1"/>
</dbReference>
<protein>
    <submittedName>
        <fullName evidence="2">Aminotransferase class IV</fullName>
    </submittedName>
</protein>
<evidence type="ECO:0000313" key="2">
    <source>
        <dbReference type="EMBL" id="KAB1643108.1"/>
    </source>
</evidence>
<reference evidence="2 3" key="1">
    <citation type="submission" date="2019-09" db="EMBL/GenBank/DDBJ databases">
        <title>Phylogeny of genus Pseudoclavibacter and closely related genus.</title>
        <authorList>
            <person name="Li Y."/>
        </authorList>
    </citation>
    <scope>NUCLEOTIDE SEQUENCE [LARGE SCALE GENOMIC DNA]</scope>
    <source>
        <strain evidence="2 3">KCTC 13959</strain>
    </source>
</reference>
<keyword evidence="3" id="KW-1185">Reference proteome</keyword>
<accession>A0A7J5BC27</accession>
<keyword evidence="2" id="KW-0032">Aminotransferase</keyword>
<organism evidence="2 3">
    <name type="scientific">Gulosibacter chungangensis</name>
    <dbReference type="NCBI Taxonomy" id="979746"/>
    <lineage>
        <taxon>Bacteria</taxon>
        <taxon>Bacillati</taxon>
        <taxon>Actinomycetota</taxon>
        <taxon>Actinomycetes</taxon>
        <taxon>Micrococcales</taxon>
        <taxon>Microbacteriaceae</taxon>
        <taxon>Gulosibacter</taxon>
    </lineage>
</organism>
<dbReference type="GO" id="GO:0008483">
    <property type="term" value="F:transaminase activity"/>
    <property type="evidence" value="ECO:0007669"/>
    <property type="project" value="UniProtKB-KW"/>
</dbReference>
<evidence type="ECO:0000313" key="3">
    <source>
        <dbReference type="Proteomes" id="UP000433493"/>
    </source>
</evidence>
<evidence type="ECO:0000256" key="1">
    <source>
        <dbReference type="SAM" id="MobiDB-lite"/>
    </source>
</evidence>
<gene>
    <name evidence="2" type="ORF">F8O05_07635</name>
</gene>
<dbReference type="Pfam" id="PF01063">
    <property type="entry name" value="Aminotran_4"/>
    <property type="match status" value="1"/>
</dbReference>
<keyword evidence="2" id="KW-0808">Transferase</keyword>
<dbReference type="EMBL" id="WBKB01000004">
    <property type="protein sequence ID" value="KAB1643108.1"/>
    <property type="molecule type" value="Genomic_DNA"/>
</dbReference>
<feature type="region of interest" description="Disordered" evidence="1">
    <location>
        <begin position="104"/>
        <end position="138"/>
    </location>
</feature>
<dbReference type="InterPro" id="IPR036038">
    <property type="entry name" value="Aminotransferase-like"/>
</dbReference>
<dbReference type="InterPro" id="IPR043132">
    <property type="entry name" value="BCAT-like_C"/>
</dbReference>
<dbReference type="RefSeq" id="WP_158052157.1">
    <property type="nucleotide sequence ID" value="NZ_WBKB01000004.1"/>
</dbReference>
<dbReference type="Proteomes" id="UP000433493">
    <property type="component" value="Unassembled WGS sequence"/>
</dbReference>
<dbReference type="OrthoDB" id="4570776at2"/>
<sequence length="330" mass="35935">MKAPETTTVMAAEMTVEYRWQGGQFVRFERAAAGEILVADSWRSEATRAAAFDYHVARFEDAVARVSQTRFDWPAIWRGVAALIAAEGAASLFPRISVETSSAPGEGADIATGTGTGTDMATDRGMGKSTGKGNPSGTLIDGALEPPLVLAIRPCPSAREFTSLTVYDGLDPRQSPQIKGPDIARLAAAKATVGTDDIILRDADGVVLEASTGALVHWLDRQIVLSNRFDRQLASVTQRQVYDRALELEIPVSFRAVRPEELGRGPLWFVNAVHGVSPVLEIHTADGPIAIPEHPQEAEWRDWWWTTLQPIDATVTSLQDRHRTHPALHD</sequence>
<feature type="compositionally biased region" description="Low complexity" evidence="1">
    <location>
        <begin position="105"/>
        <end position="120"/>
    </location>
</feature>
<comment type="caution">
    <text evidence="2">The sequence shown here is derived from an EMBL/GenBank/DDBJ whole genome shotgun (WGS) entry which is preliminary data.</text>
</comment>